<keyword evidence="6" id="KW-0539">Nucleus</keyword>
<protein>
    <recommendedName>
        <fullName evidence="4">Centromere protein Q</fullName>
    </recommendedName>
</protein>
<evidence type="ECO:0000256" key="5">
    <source>
        <dbReference type="ARBA" id="ARBA00022454"/>
    </source>
</evidence>
<evidence type="ECO:0000256" key="1">
    <source>
        <dbReference type="ARBA" id="ARBA00004123"/>
    </source>
</evidence>
<accession>A0ABM1UHX6</accession>
<sequence length="319" mass="36667">MNCVEWRKRLIDRWIQRGVNFEAPAFVIKMPGKTNASKRNSQQLKRTSKQRADEDGDLPENEVGITAKRNRSHAGCLSSKVTGQAKCTHLKRIKIASNKRSTWQTVPKNTGDYLQSVMESVILEILSKNIKGKEQIQYHLNCLKKRLLQQCGTLKVPARTLNYLTDVSNLLKIEKAQERANEEDMALLQNEIDKIVATTESMTENIQSLKNQIQILTNDVEEEEQKVKQEFHVDTNKVLSLPELSQKSLKAPILQVSTHLPYSCQAVLHTHTPLYKTIYHFFKQTNPFINFLTNYFSYLAYNLSMFSVSSCRLFLSVFI</sequence>
<evidence type="ECO:0000313" key="11">
    <source>
        <dbReference type="RefSeq" id="XP_026641588.1"/>
    </source>
</evidence>
<evidence type="ECO:0000256" key="2">
    <source>
        <dbReference type="ARBA" id="ARBA00004584"/>
    </source>
</evidence>
<name>A0ABM1UHX6_MICOH</name>
<dbReference type="Proteomes" id="UP000694915">
    <property type="component" value="Linkage group LG2"/>
</dbReference>
<evidence type="ECO:0000256" key="9">
    <source>
        <dbReference type="SAM" id="MobiDB-lite"/>
    </source>
</evidence>
<keyword evidence="5" id="KW-0158">Chromosome</keyword>
<gene>
    <name evidence="11" type="primary">Cenpq</name>
</gene>
<organism evidence="10 11">
    <name type="scientific">Microtus ochrogaster</name>
    <name type="common">Prairie vole</name>
    <dbReference type="NCBI Taxonomy" id="79684"/>
    <lineage>
        <taxon>Eukaryota</taxon>
        <taxon>Metazoa</taxon>
        <taxon>Chordata</taxon>
        <taxon>Craniata</taxon>
        <taxon>Vertebrata</taxon>
        <taxon>Euteleostomi</taxon>
        <taxon>Mammalia</taxon>
        <taxon>Eutheria</taxon>
        <taxon>Euarchontoglires</taxon>
        <taxon>Glires</taxon>
        <taxon>Rodentia</taxon>
        <taxon>Myomorpha</taxon>
        <taxon>Muroidea</taxon>
        <taxon>Cricetidae</taxon>
        <taxon>Arvicolinae</taxon>
        <taxon>Microtus</taxon>
    </lineage>
</organism>
<reference evidence="11" key="1">
    <citation type="submission" date="2025-08" db="UniProtKB">
        <authorList>
            <consortium name="RefSeq"/>
        </authorList>
    </citation>
    <scope>IDENTIFICATION</scope>
</reference>
<dbReference type="PANTHER" id="PTHR31345:SF3">
    <property type="entry name" value="CENTROMERE PROTEIN Q"/>
    <property type="match status" value="1"/>
</dbReference>
<evidence type="ECO:0000313" key="10">
    <source>
        <dbReference type="Proteomes" id="UP000694915"/>
    </source>
</evidence>
<evidence type="ECO:0000256" key="4">
    <source>
        <dbReference type="ARBA" id="ARBA00016397"/>
    </source>
</evidence>
<dbReference type="GeneID" id="101992701"/>
<evidence type="ECO:0000256" key="7">
    <source>
        <dbReference type="ARBA" id="ARBA00023328"/>
    </source>
</evidence>
<dbReference type="InterPro" id="IPR025212">
    <property type="entry name" value="CAD_CENP-Q"/>
</dbReference>
<proteinExistence type="inferred from homology"/>
<keyword evidence="8" id="KW-0175">Coiled coil</keyword>
<feature type="compositionally biased region" description="Polar residues" evidence="9">
    <location>
        <begin position="34"/>
        <end position="45"/>
    </location>
</feature>
<keyword evidence="10" id="KW-1185">Reference proteome</keyword>
<feature type="coiled-coil region" evidence="8">
    <location>
        <begin position="192"/>
        <end position="226"/>
    </location>
</feature>
<feature type="region of interest" description="Disordered" evidence="9">
    <location>
        <begin position="32"/>
        <end position="61"/>
    </location>
</feature>
<comment type="subcellular location">
    <subcellularLocation>
        <location evidence="2">Chromosome</location>
        <location evidence="2">Centromere</location>
    </subcellularLocation>
    <subcellularLocation>
        <location evidence="1">Nucleus</location>
    </subcellularLocation>
</comment>
<dbReference type="RefSeq" id="XP_026641588.1">
    <property type="nucleotide sequence ID" value="XM_026785787.1"/>
</dbReference>
<evidence type="ECO:0000256" key="8">
    <source>
        <dbReference type="SAM" id="Coils"/>
    </source>
</evidence>
<evidence type="ECO:0000256" key="6">
    <source>
        <dbReference type="ARBA" id="ARBA00023242"/>
    </source>
</evidence>
<dbReference type="Pfam" id="PF13094">
    <property type="entry name" value="CENP-Q"/>
    <property type="match status" value="1"/>
</dbReference>
<comment type="similarity">
    <text evidence="3">Belongs to the CENP-Q/OKP1 family.</text>
</comment>
<evidence type="ECO:0000256" key="3">
    <source>
        <dbReference type="ARBA" id="ARBA00008191"/>
    </source>
</evidence>
<keyword evidence="7" id="KW-0137">Centromere</keyword>
<dbReference type="PANTHER" id="PTHR31345">
    <property type="entry name" value="CENTROMERE PROTEIN Q"/>
    <property type="match status" value="1"/>
</dbReference>